<evidence type="ECO:0000256" key="4">
    <source>
        <dbReference type="SAM" id="MobiDB-lite"/>
    </source>
</evidence>
<feature type="region of interest" description="Disordered" evidence="4">
    <location>
        <begin position="324"/>
        <end position="352"/>
    </location>
</feature>
<dbReference type="SUPFAM" id="SSF82704">
    <property type="entry name" value="AlbA-like"/>
    <property type="match status" value="1"/>
</dbReference>
<evidence type="ECO:0000256" key="1">
    <source>
        <dbReference type="ARBA" id="ARBA00004123"/>
    </source>
</evidence>
<dbReference type="Proteomes" id="UP000249390">
    <property type="component" value="Unassembled WGS sequence"/>
</dbReference>
<dbReference type="GO" id="GO:0005634">
    <property type="term" value="C:nucleus"/>
    <property type="evidence" value="ECO:0007669"/>
    <property type="project" value="UniProtKB-SubCell"/>
</dbReference>
<dbReference type="PANTHER" id="PTHR13516">
    <property type="entry name" value="RIBONUCLEASE P SUBUNIT P25"/>
    <property type="match status" value="1"/>
</dbReference>
<accession>A0A328DNZ7</accession>
<evidence type="ECO:0000256" key="2">
    <source>
        <dbReference type="ARBA" id="ARBA00008018"/>
    </source>
</evidence>
<comment type="caution">
    <text evidence="6">The sequence shown here is derived from an EMBL/GenBank/DDBJ whole genome shotgun (WGS) entry which is preliminary data.</text>
</comment>
<gene>
    <name evidence="6" type="ORF">DM860_013367</name>
</gene>
<keyword evidence="3" id="KW-0539">Nucleus</keyword>
<feature type="domain" description="DNA/RNA-binding protein Alba-like" evidence="5">
    <location>
        <begin position="19"/>
        <end position="82"/>
    </location>
</feature>
<comment type="similarity">
    <text evidence="2">Belongs to the histone-like Alba family.</text>
</comment>
<dbReference type="GO" id="GO:0003723">
    <property type="term" value="F:RNA binding"/>
    <property type="evidence" value="ECO:0007669"/>
    <property type="project" value="TreeGrafter"/>
</dbReference>
<evidence type="ECO:0000313" key="6">
    <source>
        <dbReference type="EMBL" id="RAL47402.1"/>
    </source>
</evidence>
<keyword evidence="7" id="KW-1185">Reference proteome</keyword>
<dbReference type="EMBL" id="NQVE01000115">
    <property type="protein sequence ID" value="RAL47402.1"/>
    <property type="molecule type" value="Genomic_DNA"/>
</dbReference>
<dbReference type="InterPro" id="IPR036882">
    <property type="entry name" value="Alba-like_dom_sf"/>
</dbReference>
<evidence type="ECO:0000256" key="3">
    <source>
        <dbReference type="ARBA" id="ARBA00023242"/>
    </source>
</evidence>
<dbReference type="Pfam" id="PF01918">
    <property type="entry name" value="Alba"/>
    <property type="match status" value="1"/>
</dbReference>
<comment type="subcellular location">
    <subcellularLocation>
        <location evidence="1">Nucleus</location>
    </subcellularLocation>
</comment>
<proteinExistence type="inferred from homology"/>
<name>A0A328DNZ7_9ASTE</name>
<protein>
    <recommendedName>
        <fullName evidence="5">DNA/RNA-binding protein Alba-like domain-containing protein</fullName>
    </recommendedName>
</protein>
<evidence type="ECO:0000259" key="5">
    <source>
        <dbReference type="Pfam" id="PF01918"/>
    </source>
</evidence>
<dbReference type="AlphaFoldDB" id="A0A328DNZ7"/>
<feature type="region of interest" description="Disordered" evidence="4">
    <location>
        <begin position="143"/>
        <end position="282"/>
    </location>
</feature>
<dbReference type="Gene3D" id="3.30.110.20">
    <property type="entry name" value="Alba-like domain"/>
    <property type="match status" value="1"/>
</dbReference>
<reference evidence="6 7" key="1">
    <citation type="submission" date="2018-06" db="EMBL/GenBank/DDBJ databases">
        <title>The Genome of Cuscuta australis (Dodder) Provides Insight into the Evolution of Plant Parasitism.</title>
        <authorList>
            <person name="Liu H."/>
        </authorList>
    </citation>
    <scope>NUCLEOTIDE SEQUENCE [LARGE SCALE GENOMIC DNA]</scope>
    <source>
        <strain evidence="7">cv. Yunnan</strain>
        <tissue evidence="6">Vines</tissue>
    </source>
</reference>
<evidence type="ECO:0000313" key="7">
    <source>
        <dbReference type="Proteomes" id="UP000249390"/>
    </source>
</evidence>
<dbReference type="InterPro" id="IPR051958">
    <property type="entry name" value="Alba-like_NAB"/>
</dbReference>
<dbReference type="PANTHER" id="PTHR13516:SF14">
    <property type="entry name" value="ALBA DNA_RNA-BINDING PROTEIN"/>
    <property type="match status" value="1"/>
</dbReference>
<feature type="compositionally biased region" description="Basic and acidic residues" evidence="4">
    <location>
        <begin position="227"/>
        <end position="243"/>
    </location>
</feature>
<sequence>MDRYQRVEKPRAETPIAENEIRITSQGRMRNYITYAMTLLQEKEAEQIVFKAMGRAINKAVTIVELIKRRIVGLHQITSITSADVIDTYEPLEEGLLPLENTRHVSMITVTLSKKELNTKNVGYQMPIPKEQVKVVMETYYEERSPTGRGRGRHGGRGRGGPRGLSGNDYAEAGYDGGGYDRNQNYIRGSTRGRSQNFRGSGKGYEGPQYDTQQDSGYEAPAQGRGRGRDFHGRGRGVYDNKQFHAQQDDGYNNEASYRSRGRGRNFRDHGRGGYNGPQQDDIVDYEVPYQNHGRGRNFREHGRGYNGPHQVGGADHEIPFHNRGRGRNFREHGRGGYNGPQQDGGTDYEAPYGAPSQGHGFHGRGGRGGYNGPPQGGGYDYDAPSYGQGVGRDFHGRGNFRGRGRGGYNGPQYYDTQRDGDYNYEPHRGRGTAFRTLDTVSFSCNVSFEMLRT</sequence>
<dbReference type="InterPro" id="IPR002775">
    <property type="entry name" value="DNA/RNA-bd_Alba-like"/>
</dbReference>
<feature type="compositionally biased region" description="Polar residues" evidence="4">
    <location>
        <begin position="244"/>
        <end position="257"/>
    </location>
</feature>
<feature type="compositionally biased region" description="Polar residues" evidence="4">
    <location>
        <begin position="182"/>
        <end position="199"/>
    </location>
</feature>
<organism evidence="6 7">
    <name type="scientific">Cuscuta australis</name>
    <dbReference type="NCBI Taxonomy" id="267555"/>
    <lineage>
        <taxon>Eukaryota</taxon>
        <taxon>Viridiplantae</taxon>
        <taxon>Streptophyta</taxon>
        <taxon>Embryophyta</taxon>
        <taxon>Tracheophyta</taxon>
        <taxon>Spermatophyta</taxon>
        <taxon>Magnoliopsida</taxon>
        <taxon>eudicotyledons</taxon>
        <taxon>Gunneridae</taxon>
        <taxon>Pentapetalae</taxon>
        <taxon>asterids</taxon>
        <taxon>lamiids</taxon>
        <taxon>Solanales</taxon>
        <taxon>Convolvulaceae</taxon>
        <taxon>Cuscuteae</taxon>
        <taxon>Cuscuta</taxon>
        <taxon>Cuscuta subgen. Grammica</taxon>
        <taxon>Cuscuta sect. Cleistogrammica</taxon>
    </lineage>
</organism>
<dbReference type="FunFam" id="3.30.110.20:FF:000003">
    <property type="entry name" value="DNA/RNA-binding protein Alba 1"/>
    <property type="match status" value="1"/>
</dbReference>